<dbReference type="GO" id="GO:0005829">
    <property type="term" value="C:cytosol"/>
    <property type="evidence" value="ECO:0007669"/>
    <property type="project" value="TreeGrafter"/>
</dbReference>
<dbReference type="STRING" id="1337093.MBELCI_3377"/>
<dbReference type="SUPFAM" id="SSF53613">
    <property type="entry name" value="Ribokinase-like"/>
    <property type="match status" value="1"/>
</dbReference>
<dbReference type="InterPro" id="IPR011611">
    <property type="entry name" value="PfkB_dom"/>
</dbReference>
<dbReference type="OrthoDB" id="9801219at2"/>
<dbReference type="Proteomes" id="UP000016566">
    <property type="component" value="Unassembled WGS sequence"/>
</dbReference>
<reference evidence="4" key="1">
    <citation type="journal article" date="2013" name="Genome Announc.">
        <title>Draft Genome Sequence of Loktanella cinnabarina LL-001T, Isolated from Deep-Sea Floor Sediment.</title>
        <authorList>
            <person name="Nishi S."/>
            <person name="Tsubouchi T."/>
            <person name="Takaki Y."/>
            <person name="Koyanagi R."/>
            <person name="Satoh N."/>
            <person name="Maruyama T."/>
            <person name="Hatada Y."/>
        </authorList>
    </citation>
    <scope>NUCLEOTIDE SEQUENCE [LARGE SCALE GENOMIC DNA]</scope>
    <source>
        <strain evidence="4">LL-001</strain>
    </source>
</reference>
<proteinExistence type="predicted"/>
<comment type="caution">
    <text evidence="4">The sequence shown here is derived from an EMBL/GenBank/DDBJ whole genome shotgun (WGS) entry which is preliminary data.</text>
</comment>
<keyword evidence="5" id="KW-1185">Reference proteome</keyword>
<name>U2Z7D4_9RHOB</name>
<evidence type="ECO:0000259" key="3">
    <source>
        <dbReference type="Pfam" id="PF00294"/>
    </source>
</evidence>
<keyword evidence="1" id="KW-0808">Transferase</keyword>
<sequence>MRPILTITLNPALDLSTETGILVPDRKLRCTTPRLDPGGGGINVSRAIARLGGTSTALMALGGSTGETIAGLLVQEGIRVAALPVEGLTRQSIAVIERDTKRQYRFILPGPDWRPETTEHLFDQLERRIEAGHLVVLSGSLPPGFDPATIDRLREELRALRADLLLDTSGPALVRMVRDHDGVPFHLIRMDGGEAEELSGKRFATPPDLVAFGRTLLRAGVAERLVMALGKQGTAGVLAKGPFSAQLQRPRRSAWSGRETA</sequence>
<gene>
    <name evidence="4" type="ORF">MBELCI_3377</name>
</gene>
<organism evidence="4 5">
    <name type="scientific">Limimaricola cinnabarinus LL-001</name>
    <dbReference type="NCBI Taxonomy" id="1337093"/>
    <lineage>
        <taxon>Bacteria</taxon>
        <taxon>Pseudomonadati</taxon>
        <taxon>Pseudomonadota</taxon>
        <taxon>Alphaproteobacteria</taxon>
        <taxon>Rhodobacterales</taxon>
        <taxon>Paracoccaceae</taxon>
        <taxon>Limimaricola</taxon>
    </lineage>
</organism>
<dbReference type="AlphaFoldDB" id="U2Z7D4"/>
<dbReference type="InterPro" id="IPR002173">
    <property type="entry name" value="Carboh/pur_kinase_PfkB_CS"/>
</dbReference>
<dbReference type="GO" id="GO:0003872">
    <property type="term" value="F:6-phosphofructokinase activity"/>
    <property type="evidence" value="ECO:0007669"/>
    <property type="project" value="TreeGrafter"/>
</dbReference>
<protein>
    <submittedName>
        <fullName evidence="4">Tagatose-6-phosphate kinase / 1-phosphofructokinase</fullName>
    </submittedName>
</protein>
<keyword evidence="2 4" id="KW-0418">Kinase</keyword>
<evidence type="ECO:0000313" key="4">
    <source>
        <dbReference type="EMBL" id="GAD57325.1"/>
    </source>
</evidence>
<evidence type="ECO:0000256" key="1">
    <source>
        <dbReference type="ARBA" id="ARBA00022679"/>
    </source>
</evidence>
<dbReference type="PANTHER" id="PTHR46566:SF2">
    <property type="entry name" value="ATP-DEPENDENT 6-PHOSPHOFRUCTOKINASE ISOZYME 2"/>
    <property type="match status" value="1"/>
</dbReference>
<dbReference type="Pfam" id="PF00294">
    <property type="entry name" value="PfkB"/>
    <property type="match status" value="1"/>
</dbReference>
<evidence type="ECO:0000313" key="5">
    <source>
        <dbReference type="Proteomes" id="UP000016566"/>
    </source>
</evidence>
<evidence type="ECO:0000256" key="2">
    <source>
        <dbReference type="ARBA" id="ARBA00022777"/>
    </source>
</evidence>
<dbReference type="eggNOG" id="COG1105">
    <property type="taxonomic scope" value="Bacteria"/>
</dbReference>
<feature type="domain" description="Carbohydrate kinase PfkB" evidence="3">
    <location>
        <begin position="24"/>
        <end position="237"/>
    </location>
</feature>
<dbReference type="Gene3D" id="3.40.1190.20">
    <property type="match status" value="1"/>
</dbReference>
<dbReference type="PANTHER" id="PTHR46566">
    <property type="entry name" value="1-PHOSPHOFRUCTOKINASE-RELATED"/>
    <property type="match status" value="1"/>
</dbReference>
<accession>U2Z7D4</accession>
<dbReference type="EMBL" id="BATB01000078">
    <property type="protein sequence ID" value="GAD57325.1"/>
    <property type="molecule type" value="Genomic_DNA"/>
</dbReference>
<dbReference type="PROSITE" id="PS00583">
    <property type="entry name" value="PFKB_KINASES_1"/>
    <property type="match status" value="1"/>
</dbReference>
<dbReference type="RefSeq" id="WP_021695424.1">
    <property type="nucleotide sequence ID" value="NZ_BATB01000078.1"/>
</dbReference>
<dbReference type="InterPro" id="IPR029056">
    <property type="entry name" value="Ribokinase-like"/>
</dbReference>